<dbReference type="Pfam" id="PF13692">
    <property type="entry name" value="Glyco_trans_1_4"/>
    <property type="match status" value="1"/>
</dbReference>
<evidence type="ECO:0000313" key="1">
    <source>
        <dbReference type="EMBL" id="SET14944.1"/>
    </source>
</evidence>
<accession>A0A1I0C789</accession>
<keyword evidence="1" id="KW-0808">Transferase</keyword>
<gene>
    <name evidence="1" type="ORF">SAMN05216412_103300</name>
</gene>
<dbReference type="GO" id="GO:0016740">
    <property type="term" value="F:transferase activity"/>
    <property type="evidence" value="ECO:0007669"/>
    <property type="project" value="UniProtKB-KW"/>
</dbReference>
<sequence length="450" mass="50937">MEVGRFKQMVFESFLRYIYRNLPLSSPVKQRLKEIYLGWTPIWKGFDKTVFKLDINREPLAAVAASAQQYDAHSHSVLVIDERIPTPDQDSGSVRMSAILRLLQEMEFKITFVSDSQHYLPGYRKALEKQDIQVLQGFDAARSHLATAGGKYHFAFLSRPEIAFRYLPYVRAYALYSKVIYDTVDLHWVRFEREMQITENQALLEVITNFRRLELFNTACADLTLAITHEEKNRLLLQEPNAEVAVLPNIHEIHPPKTLFAQRSGVLFVGGFWHQPNEDAVIFFVKRILPLIVERIPSLVFYIIGSNTPPSIKALRSINVQPLGFVADVAPYFESCRIFVAPLRYGAGMKGKVGQSMSYGLPVVTSTIGAEGMGLLHEKHLLIADEAEAFADAVVRLYEDELLWRKLSSGALSHVEESYSYNSARKRMSSIFAGVQELDNTPSASVSLAS</sequence>
<reference evidence="1 2" key="1">
    <citation type="submission" date="2016-10" db="EMBL/GenBank/DDBJ databases">
        <authorList>
            <person name="de Groot N.N."/>
        </authorList>
    </citation>
    <scope>NUCLEOTIDE SEQUENCE [LARGE SCALE GENOMIC DNA]</scope>
    <source>
        <strain evidence="1 2">Nl7</strain>
    </source>
</reference>
<evidence type="ECO:0000313" key="2">
    <source>
        <dbReference type="Proteomes" id="UP000183339"/>
    </source>
</evidence>
<dbReference type="Proteomes" id="UP000183339">
    <property type="component" value="Unassembled WGS sequence"/>
</dbReference>
<protein>
    <submittedName>
        <fullName evidence="1">Glycosyltransferase involved in cell wall bisynthesis</fullName>
    </submittedName>
</protein>
<dbReference type="Gene3D" id="3.40.50.2000">
    <property type="entry name" value="Glycogen Phosphorylase B"/>
    <property type="match status" value="1"/>
</dbReference>
<dbReference type="EMBL" id="FOHI01000003">
    <property type="protein sequence ID" value="SET14944.1"/>
    <property type="molecule type" value="Genomic_DNA"/>
</dbReference>
<organism evidence="1 2">
    <name type="scientific">Nitrosospira multiformis</name>
    <dbReference type="NCBI Taxonomy" id="1231"/>
    <lineage>
        <taxon>Bacteria</taxon>
        <taxon>Pseudomonadati</taxon>
        <taxon>Pseudomonadota</taxon>
        <taxon>Betaproteobacteria</taxon>
        <taxon>Nitrosomonadales</taxon>
        <taxon>Nitrosomonadaceae</taxon>
        <taxon>Nitrosospira</taxon>
    </lineage>
</organism>
<name>A0A1I0C789_9PROT</name>
<dbReference type="RefSeq" id="WP_074706406.1">
    <property type="nucleotide sequence ID" value="NZ_FOHI01000003.1"/>
</dbReference>
<dbReference type="AlphaFoldDB" id="A0A1I0C789"/>
<dbReference type="CDD" id="cd03801">
    <property type="entry name" value="GT4_PimA-like"/>
    <property type="match status" value="1"/>
</dbReference>
<dbReference type="PANTHER" id="PTHR12526:SF630">
    <property type="entry name" value="GLYCOSYLTRANSFERASE"/>
    <property type="match status" value="1"/>
</dbReference>
<dbReference type="OrthoDB" id="9816564at2"/>
<proteinExistence type="predicted"/>
<dbReference type="SUPFAM" id="SSF53756">
    <property type="entry name" value="UDP-Glycosyltransferase/glycogen phosphorylase"/>
    <property type="match status" value="1"/>
</dbReference>
<dbReference type="PANTHER" id="PTHR12526">
    <property type="entry name" value="GLYCOSYLTRANSFERASE"/>
    <property type="match status" value="1"/>
</dbReference>